<dbReference type="eggNOG" id="ENOG5033A7D">
    <property type="taxonomic scope" value="Bacteria"/>
</dbReference>
<evidence type="ECO:0000313" key="6">
    <source>
        <dbReference type="EMBL" id="OCX74511.1"/>
    </source>
</evidence>
<gene>
    <name evidence="6" type="ORF">A6M23_05985</name>
    <name evidence="7" type="ORF">A6P07_03360</name>
</gene>
<reference evidence="7 8" key="1">
    <citation type="journal article" date="2016" name="Int. J. Mol. Sci.">
        <title>Comparative genomics of the extreme acidophile Acidithiobacillus thiooxidans reveals intraspecific divergence and niche adaptation.</title>
        <authorList>
            <person name="Zhang X."/>
            <person name="Feng X."/>
            <person name="Tao J."/>
            <person name="Ma L."/>
            <person name="Xiao Y."/>
            <person name="Liang Y."/>
            <person name="Liu X."/>
            <person name="Yin H."/>
        </authorList>
    </citation>
    <scope>NUCLEOTIDE SEQUENCE [LARGE SCALE GENOMIC DNA]</scope>
    <source>
        <strain evidence="7 8">A02</strain>
        <strain evidence="6">DXS-W</strain>
    </source>
</reference>
<dbReference type="AlphaFoldDB" id="A0A1C2IIY1"/>
<evidence type="ECO:0000313" key="7">
    <source>
        <dbReference type="EMBL" id="OCX75934.1"/>
    </source>
</evidence>
<proteinExistence type="predicted"/>
<organism evidence="7 8">
    <name type="scientific">Acidithiobacillus thiooxidans</name>
    <name type="common">Thiobacillus thiooxidans</name>
    <dbReference type="NCBI Taxonomy" id="930"/>
    <lineage>
        <taxon>Bacteria</taxon>
        <taxon>Pseudomonadati</taxon>
        <taxon>Pseudomonadota</taxon>
        <taxon>Acidithiobacillia</taxon>
        <taxon>Acidithiobacillales</taxon>
        <taxon>Acidithiobacillaceae</taxon>
        <taxon>Acidithiobacillus</taxon>
    </lineage>
</organism>
<feature type="transmembrane region" description="Helical" evidence="5">
    <location>
        <begin position="41"/>
        <end position="62"/>
    </location>
</feature>
<dbReference type="EMBL" id="LWRY01000037">
    <property type="protein sequence ID" value="OCX74511.1"/>
    <property type="molecule type" value="Genomic_DNA"/>
</dbReference>
<keyword evidence="1" id="KW-1003">Cell membrane</keyword>
<keyword evidence="3 5" id="KW-1133">Transmembrane helix</keyword>
<keyword evidence="2 5" id="KW-0812">Transmembrane</keyword>
<dbReference type="Proteomes" id="UP000095008">
    <property type="component" value="Unassembled WGS sequence"/>
</dbReference>
<dbReference type="RefSeq" id="WP_010640124.1">
    <property type="nucleotide sequence ID" value="NZ_JABBDT010000054.1"/>
</dbReference>
<sequence length="66" mass="7591">MPVEIVLFGAVLPTLLPIFGLSVILYLIVDKWTGCWDLDRWVWHPALFRLALFVCVFALLGLEVYQ</sequence>
<evidence type="ECO:0008006" key="10">
    <source>
        <dbReference type="Google" id="ProtNLM"/>
    </source>
</evidence>
<keyword evidence="4 5" id="KW-0472">Membrane</keyword>
<feature type="transmembrane region" description="Helical" evidence="5">
    <location>
        <begin position="6"/>
        <end position="29"/>
    </location>
</feature>
<dbReference type="EMBL" id="LWSA01000031">
    <property type="protein sequence ID" value="OCX75934.1"/>
    <property type="molecule type" value="Genomic_DNA"/>
</dbReference>
<dbReference type="Proteomes" id="UP000094893">
    <property type="component" value="Unassembled WGS sequence"/>
</dbReference>
<evidence type="ECO:0000313" key="9">
    <source>
        <dbReference type="Proteomes" id="UP000095008"/>
    </source>
</evidence>
<keyword evidence="9" id="KW-1185">Reference proteome</keyword>
<evidence type="ECO:0000256" key="3">
    <source>
        <dbReference type="ARBA" id="ARBA00022989"/>
    </source>
</evidence>
<evidence type="ECO:0000256" key="2">
    <source>
        <dbReference type="ARBA" id="ARBA00022692"/>
    </source>
</evidence>
<name>A0A1C2IIY1_ACITH</name>
<dbReference type="Pfam" id="PF07869">
    <property type="entry name" value="DUF1656"/>
    <property type="match status" value="1"/>
</dbReference>
<evidence type="ECO:0000313" key="8">
    <source>
        <dbReference type="Proteomes" id="UP000094893"/>
    </source>
</evidence>
<comment type="caution">
    <text evidence="7">The sequence shown here is derived from an EMBL/GenBank/DDBJ whole genome shotgun (WGS) entry which is preliminary data.</text>
</comment>
<protein>
    <recommendedName>
        <fullName evidence="10">DUF1656 domain-containing protein</fullName>
    </recommendedName>
</protein>
<dbReference type="STRING" id="930.GCA_002079865_03203"/>
<evidence type="ECO:0000256" key="4">
    <source>
        <dbReference type="ARBA" id="ARBA00023136"/>
    </source>
</evidence>
<evidence type="ECO:0000256" key="1">
    <source>
        <dbReference type="ARBA" id="ARBA00022475"/>
    </source>
</evidence>
<dbReference type="InterPro" id="IPR012451">
    <property type="entry name" value="DUF1656"/>
</dbReference>
<dbReference type="OrthoDB" id="6080293at2"/>
<evidence type="ECO:0000256" key="5">
    <source>
        <dbReference type="SAM" id="Phobius"/>
    </source>
</evidence>
<accession>A0A1C2IIY1</accession>